<reference evidence="1 2" key="1">
    <citation type="submission" date="2018-03" db="EMBL/GenBank/DDBJ databases">
        <title>Genomic Encyclopedia of Archaeal and Bacterial Type Strains, Phase II (KMG-II): from individual species to whole genera.</title>
        <authorList>
            <person name="Goeker M."/>
        </authorList>
    </citation>
    <scope>NUCLEOTIDE SEQUENCE [LARGE SCALE GENOMIC DNA]</scope>
    <source>
        <strain evidence="1 2">DSM 101533</strain>
    </source>
</reference>
<proteinExistence type="predicted"/>
<sequence length="42" mass="4514">MWRSVHSVIGLTLSLLVMVLSISGTILATQPVYDRVISDGGQ</sequence>
<gene>
    <name evidence="1" type="ORF">CLV80_105252</name>
</gene>
<name>A0A2T0VZI0_9RHOB</name>
<keyword evidence="2" id="KW-1185">Reference proteome</keyword>
<organism evidence="1 2">
    <name type="scientific">Yoonia maritima</name>
    <dbReference type="NCBI Taxonomy" id="1435347"/>
    <lineage>
        <taxon>Bacteria</taxon>
        <taxon>Pseudomonadati</taxon>
        <taxon>Pseudomonadota</taxon>
        <taxon>Alphaproteobacteria</taxon>
        <taxon>Rhodobacterales</taxon>
        <taxon>Paracoccaceae</taxon>
        <taxon>Yoonia</taxon>
    </lineage>
</organism>
<protein>
    <submittedName>
        <fullName evidence="1">Uncharacterized protein</fullName>
    </submittedName>
</protein>
<dbReference type="EMBL" id="PVTP01000005">
    <property type="protein sequence ID" value="PRY77768.1"/>
    <property type="molecule type" value="Genomic_DNA"/>
</dbReference>
<dbReference type="Proteomes" id="UP000238007">
    <property type="component" value="Unassembled WGS sequence"/>
</dbReference>
<evidence type="ECO:0000313" key="1">
    <source>
        <dbReference type="EMBL" id="PRY77768.1"/>
    </source>
</evidence>
<evidence type="ECO:0000313" key="2">
    <source>
        <dbReference type="Proteomes" id="UP000238007"/>
    </source>
</evidence>
<dbReference type="RefSeq" id="WP_279338297.1">
    <property type="nucleotide sequence ID" value="NZ_PVTP01000005.1"/>
</dbReference>
<accession>A0A2T0VZI0</accession>
<comment type="caution">
    <text evidence="1">The sequence shown here is derived from an EMBL/GenBank/DDBJ whole genome shotgun (WGS) entry which is preliminary data.</text>
</comment>
<dbReference type="AlphaFoldDB" id="A0A2T0VZI0"/>